<evidence type="ECO:0000256" key="5">
    <source>
        <dbReference type="ARBA" id="ARBA00016103"/>
    </source>
</evidence>
<dbReference type="InParanoid" id="A0A2T2ZZ10"/>
<sequence>MSRSIRILGGTFGALLGSGAYFAYHTAATRRELSSFLPVTEHSPGTFSNMTVNNKFETLFAVPLHCEGCVKDVSDSLNKLDGISNIEANLKDQLIRIEGTVPPSAIVAAIEATGRDAILRGSGGSNSAAVSILETFGEDTTIQELTPTANDKISGNLPREVRGLARMVEVSPNVTLVDLTIRGVAPGTYYATIREYGDLKDGAASAGPVWKGHQTAQIEGLKTQVRGQLGTFEVGADGRGAVFLDRPFQVWEVIGHAFVVTRQEEEGKTQEEGGKPAVLQNDENTVVGVIARSAGMWDNDKTVCSCTGKTLWEERKDEVKKGML</sequence>
<dbReference type="Pfam" id="PF00080">
    <property type="entry name" value="Sod_Cu"/>
    <property type="match status" value="1"/>
</dbReference>
<dbReference type="GO" id="GO:0005507">
    <property type="term" value="F:copper ion binding"/>
    <property type="evidence" value="ECO:0007669"/>
    <property type="project" value="InterPro"/>
</dbReference>
<dbReference type="AlphaFoldDB" id="A0A2T2ZZ10"/>
<dbReference type="InterPro" id="IPR001424">
    <property type="entry name" value="SOD_Cu_Zn_dom"/>
</dbReference>
<dbReference type="FunCoup" id="A0A2T2ZZ10">
    <property type="interactions" value="270"/>
</dbReference>
<name>A0A2T2ZZ10_9PEZI</name>
<keyword evidence="8" id="KW-1015">Disulfide bond</keyword>
<dbReference type="STRING" id="2025994.A0A2T2ZZ10"/>
<evidence type="ECO:0000256" key="10">
    <source>
        <dbReference type="ARBA" id="ARBA00032899"/>
    </source>
</evidence>
<dbReference type="FunFam" id="3.30.70.100:FF:000038">
    <property type="entry name" value="Superoxide dismutase 1 copper chaperone"/>
    <property type="match status" value="1"/>
</dbReference>
<proteinExistence type="inferred from homology"/>
<keyword evidence="6" id="KW-0963">Cytoplasm</keyword>
<comment type="similarity">
    <text evidence="9">In the C-terminal section; belongs to the Cu-Zn superoxide dismutase family.</text>
</comment>
<dbReference type="PANTHER" id="PTHR10003">
    <property type="entry name" value="SUPEROXIDE DISMUTASE CU-ZN -RELATED"/>
    <property type="match status" value="1"/>
</dbReference>
<comment type="function">
    <text evidence="2">Destroys radicals which are normally produced within the cells and which are toxic to biological systems.</text>
</comment>
<dbReference type="InterPro" id="IPR036163">
    <property type="entry name" value="HMA_dom_sf"/>
</dbReference>
<evidence type="ECO:0000256" key="4">
    <source>
        <dbReference type="ARBA" id="ARBA00010636"/>
    </source>
</evidence>
<comment type="subcellular location">
    <subcellularLocation>
        <location evidence="3">Cytoplasm</location>
    </subcellularLocation>
</comment>
<dbReference type="GO" id="GO:0005737">
    <property type="term" value="C:cytoplasm"/>
    <property type="evidence" value="ECO:0007669"/>
    <property type="project" value="UniProtKB-SubCell"/>
</dbReference>
<dbReference type="Proteomes" id="UP000241462">
    <property type="component" value="Unassembled WGS sequence"/>
</dbReference>
<organism evidence="12 13">
    <name type="scientific">Coniella lustricola</name>
    <dbReference type="NCBI Taxonomy" id="2025994"/>
    <lineage>
        <taxon>Eukaryota</taxon>
        <taxon>Fungi</taxon>
        <taxon>Dikarya</taxon>
        <taxon>Ascomycota</taxon>
        <taxon>Pezizomycotina</taxon>
        <taxon>Sordariomycetes</taxon>
        <taxon>Sordariomycetidae</taxon>
        <taxon>Diaporthales</taxon>
        <taxon>Schizoparmaceae</taxon>
        <taxon>Coniella</taxon>
    </lineage>
</organism>
<evidence type="ECO:0000256" key="7">
    <source>
        <dbReference type="ARBA" id="ARBA00022723"/>
    </source>
</evidence>
<comment type="cofactor">
    <cofactor evidence="1">
        <name>Cu(2+)</name>
        <dbReference type="ChEBI" id="CHEBI:29036"/>
    </cofactor>
</comment>
<feature type="domain" description="HMA" evidence="11">
    <location>
        <begin position="55"/>
        <end position="118"/>
    </location>
</feature>
<evidence type="ECO:0000256" key="3">
    <source>
        <dbReference type="ARBA" id="ARBA00004496"/>
    </source>
</evidence>
<evidence type="ECO:0000259" key="11">
    <source>
        <dbReference type="PROSITE" id="PS50846"/>
    </source>
</evidence>
<protein>
    <recommendedName>
        <fullName evidence="5">Superoxide dismutase 1 copper chaperone</fullName>
    </recommendedName>
    <alternativeName>
        <fullName evidence="10">Superoxide dismutase copper chaperone</fullName>
    </alternativeName>
</protein>
<dbReference type="Gene3D" id="3.30.70.100">
    <property type="match status" value="1"/>
</dbReference>
<comment type="similarity">
    <text evidence="4">Belongs to the CCS1 family.</text>
</comment>
<dbReference type="SUPFAM" id="SSF55008">
    <property type="entry name" value="HMA, heavy metal-associated domain"/>
    <property type="match status" value="1"/>
</dbReference>
<evidence type="ECO:0000256" key="1">
    <source>
        <dbReference type="ARBA" id="ARBA00001973"/>
    </source>
</evidence>
<dbReference type="SUPFAM" id="SSF49329">
    <property type="entry name" value="Cu,Zn superoxide dismutase-like"/>
    <property type="match status" value="1"/>
</dbReference>
<reference evidence="12 13" key="1">
    <citation type="journal article" date="2018" name="Mycol. Prog.">
        <title>Coniella lustricola, a new species from submerged detritus.</title>
        <authorList>
            <person name="Raudabaugh D.B."/>
            <person name="Iturriaga T."/>
            <person name="Carver A."/>
            <person name="Mondo S."/>
            <person name="Pangilinan J."/>
            <person name="Lipzen A."/>
            <person name="He G."/>
            <person name="Amirebrahimi M."/>
            <person name="Grigoriev I.V."/>
            <person name="Miller A.N."/>
        </authorList>
    </citation>
    <scope>NUCLEOTIDE SEQUENCE [LARGE SCALE GENOMIC DNA]</scope>
    <source>
        <strain evidence="12 13">B22-T-1</strain>
    </source>
</reference>
<evidence type="ECO:0000256" key="8">
    <source>
        <dbReference type="ARBA" id="ARBA00023157"/>
    </source>
</evidence>
<gene>
    <name evidence="12" type="ORF">BD289DRAFT_441748</name>
</gene>
<dbReference type="Pfam" id="PF00403">
    <property type="entry name" value="HMA"/>
    <property type="match status" value="1"/>
</dbReference>
<evidence type="ECO:0000256" key="6">
    <source>
        <dbReference type="ARBA" id="ARBA00022490"/>
    </source>
</evidence>
<accession>A0A2T2ZZ10</accession>
<dbReference type="Gene3D" id="2.60.40.200">
    <property type="entry name" value="Superoxide dismutase, copper/zinc binding domain"/>
    <property type="match status" value="1"/>
</dbReference>
<dbReference type="GO" id="GO:0006801">
    <property type="term" value="P:superoxide metabolic process"/>
    <property type="evidence" value="ECO:0007669"/>
    <property type="project" value="InterPro"/>
</dbReference>
<dbReference type="InterPro" id="IPR024134">
    <property type="entry name" value="SOD_Cu/Zn_/chaperone"/>
</dbReference>
<dbReference type="PROSITE" id="PS50846">
    <property type="entry name" value="HMA_2"/>
    <property type="match status" value="1"/>
</dbReference>
<dbReference type="CDD" id="cd00371">
    <property type="entry name" value="HMA"/>
    <property type="match status" value="1"/>
</dbReference>
<dbReference type="InterPro" id="IPR036423">
    <property type="entry name" value="SOD-like_Cu/Zn_dom_sf"/>
</dbReference>
<evidence type="ECO:0000313" key="13">
    <source>
        <dbReference type="Proteomes" id="UP000241462"/>
    </source>
</evidence>
<keyword evidence="7" id="KW-0479">Metal-binding</keyword>
<keyword evidence="13" id="KW-1185">Reference proteome</keyword>
<evidence type="ECO:0000313" key="12">
    <source>
        <dbReference type="EMBL" id="PSR79908.1"/>
    </source>
</evidence>
<dbReference type="EMBL" id="KZ678550">
    <property type="protein sequence ID" value="PSR79908.1"/>
    <property type="molecule type" value="Genomic_DNA"/>
</dbReference>
<evidence type="ECO:0000256" key="9">
    <source>
        <dbReference type="ARBA" id="ARBA00025798"/>
    </source>
</evidence>
<evidence type="ECO:0000256" key="2">
    <source>
        <dbReference type="ARBA" id="ARBA00003917"/>
    </source>
</evidence>
<dbReference type="OrthoDB" id="666972at2759"/>
<dbReference type="InterPro" id="IPR006121">
    <property type="entry name" value="HMA_dom"/>
</dbReference>